<feature type="transmembrane region" description="Helical" evidence="1">
    <location>
        <begin position="6"/>
        <end position="29"/>
    </location>
</feature>
<gene>
    <name evidence="2" type="ORF">LRS13_04710</name>
</gene>
<dbReference type="RefSeq" id="WP_353865315.1">
    <property type="nucleotide sequence ID" value="NZ_CP088295.1"/>
</dbReference>
<keyword evidence="3" id="KW-1185">Reference proteome</keyword>
<evidence type="ECO:0000313" key="2">
    <source>
        <dbReference type="EMBL" id="UUY04835.1"/>
    </source>
</evidence>
<evidence type="ECO:0000256" key="1">
    <source>
        <dbReference type="SAM" id="Phobius"/>
    </source>
</evidence>
<keyword evidence="1" id="KW-0472">Membrane</keyword>
<reference evidence="3" key="1">
    <citation type="submission" date="2021-11" db="EMBL/GenBank/DDBJ databases">
        <title>Cultivation dependent microbiological survey of springs from the worlds oldest radium mine currently devoted to the extraction of radon-saturated water.</title>
        <authorList>
            <person name="Kapinusova G."/>
            <person name="Smrhova T."/>
            <person name="Strejcek M."/>
            <person name="Suman J."/>
            <person name="Jani K."/>
            <person name="Pajer P."/>
            <person name="Uhlik O."/>
        </authorList>
    </citation>
    <scope>NUCLEOTIDE SEQUENCE [LARGE SCALE GENOMIC DNA]</scope>
    <source>
        <strain evidence="3">J379</strain>
    </source>
</reference>
<proteinExistence type="predicted"/>
<organism evidence="2 3">
    <name type="scientific">Svornostia abyssi</name>
    <dbReference type="NCBI Taxonomy" id="2898438"/>
    <lineage>
        <taxon>Bacteria</taxon>
        <taxon>Bacillati</taxon>
        <taxon>Actinomycetota</taxon>
        <taxon>Thermoleophilia</taxon>
        <taxon>Solirubrobacterales</taxon>
        <taxon>Baekduiaceae</taxon>
        <taxon>Svornostia</taxon>
    </lineage>
</organism>
<evidence type="ECO:0000313" key="3">
    <source>
        <dbReference type="Proteomes" id="UP001058860"/>
    </source>
</evidence>
<name>A0ABY5PK85_9ACTN</name>
<feature type="transmembrane region" description="Helical" evidence="1">
    <location>
        <begin position="79"/>
        <end position="95"/>
    </location>
</feature>
<dbReference type="Proteomes" id="UP001058860">
    <property type="component" value="Chromosome"/>
</dbReference>
<protein>
    <submittedName>
        <fullName evidence="2">Uncharacterized protein</fullName>
    </submittedName>
</protein>
<keyword evidence="1" id="KW-0812">Transmembrane</keyword>
<accession>A0ABY5PK85</accession>
<dbReference type="EMBL" id="CP088295">
    <property type="protein sequence ID" value="UUY04835.1"/>
    <property type="molecule type" value="Genomic_DNA"/>
</dbReference>
<feature type="transmembrane region" description="Helical" evidence="1">
    <location>
        <begin position="50"/>
        <end position="73"/>
    </location>
</feature>
<keyword evidence="1" id="KW-1133">Transmembrane helix</keyword>
<sequence>MSASGVLGIIVVAGGLVGIGWGLIVLNGFEQRLQTRAKRRVAAVPADLRYAPLPGAVRLTLAGLTAGVFITLAVTTSEVTAFAGLAAVLVPWCAVERRRWGRRTQEVIAEVEQRATALTDEQLDELVAGLEVAYGRREMRPLRALLGQRRLGR</sequence>